<sequence length="397" mass="45207">MRRPLWRLSDYVIGGRLYKGDVSCVYKAVCRRSGLPVVLKVYLISRVPHNAVHTLVREVRIHTDLEHNNIVTLYGVFEEDNRLVLVLERAMCGDLFAVRSSMPYCRMSEDQLRVLVLAPLLDALSYLHGKGVCHRDIKPENLLLTTNWQLRLADFGAAINMVHERAVTRTGTNLTCLPRLLPFAPPPLPPPHMALAWVVGLLKTTTTTTNYQRITAPEVERCPLKLLPEDNKDDPELAYSTAVWSLLRHPWLKHAVRQHQARRYMDRAFAEAYMSYIRTALSRGAVSGVDAARFLEAIAGFAEWPTGWRRYATWTRGVRNEDHLFSQALQGSEVLTQTVMQPEARHGLSLLVNTRADPTLYSNNHSKLVLIKGLYPRKVQSIIENRLIMIIDSGPYR</sequence>
<dbReference type="OrthoDB" id="377346at2759"/>
<dbReference type="Proteomes" id="UP000001058">
    <property type="component" value="Unassembled WGS sequence"/>
</dbReference>
<dbReference type="eggNOG" id="KOG0580">
    <property type="taxonomic scope" value="Eukaryota"/>
</dbReference>
<dbReference type="PROSITE" id="PS00108">
    <property type="entry name" value="PROTEIN_KINASE_ST"/>
    <property type="match status" value="1"/>
</dbReference>
<evidence type="ECO:0000256" key="8">
    <source>
        <dbReference type="PIRSR" id="PIRSR630616-3"/>
    </source>
</evidence>
<keyword evidence="5 7" id="KW-0067">ATP-binding</keyword>
<evidence type="ECO:0000256" key="5">
    <source>
        <dbReference type="ARBA" id="ARBA00022840"/>
    </source>
</evidence>
<evidence type="ECO:0000256" key="2">
    <source>
        <dbReference type="ARBA" id="ARBA00022679"/>
    </source>
</evidence>
<evidence type="ECO:0000256" key="1">
    <source>
        <dbReference type="ARBA" id="ARBA00022527"/>
    </source>
</evidence>
<feature type="active site" description="Proton acceptor" evidence="6">
    <location>
        <position position="136"/>
    </location>
</feature>
<dbReference type="Gene3D" id="1.10.510.10">
    <property type="entry name" value="Transferase(Phosphotransferase) domain 1"/>
    <property type="match status" value="1"/>
</dbReference>
<organism evidence="11">
    <name type="scientific">Volvox carteri f. nagariensis</name>
    <dbReference type="NCBI Taxonomy" id="3068"/>
    <lineage>
        <taxon>Eukaryota</taxon>
        <taxon>Viridiplantae</taxon>
        <taxon>Chlorophyta</taxon>
        <taxon>core chlorophytes</taxon>
        <taxon>Chlorophyceae</taxon>
        <taxon>CS clade</taxon>
        <taxon>Chlamydomonadales</taxon>
        <taxon>Volvocaceae</taxon>
        <taxon>Volvox</taxon>
    </lineage>
</organism>
<gene>
    <name evidence="10" type="ORF">VOLCADRAFT_100230</name>
</gene>
<dbReference type="EMBL" id="GL378430">
    <property type="protein sequence ID" value="EFJ40040.1"/>
    <property type="molecule type" value="Genomic_DNA"/>
</dbReference>
<evidence type="ECO:0000259" key="9">
    <source>
        <dbReference type="PROSITE" id="PS50011"/>
    </source>
</evidence>
<evidence type="ECO:0000256" key="6">
    <source>
        <dbReference type="PIRSR" id="PIRSR630616-1"/>
    </source>
</evidence>
<dbReference type="STRING" id="3068.D8UJR8"/>
<feature type="binding site" evidence="7">
    <location>
        <position position="40"/>
    </location>
    <ligand>
        <name>ATP</name>
        <dbReference type="ChEBI" id="CHEBI:30616"/>
    </ligand>
</feature>
<feature type="domain" description="Protein kinase" evidence="9">
    <location>
        <begin position="11"/>
        <end position="274"/>
    </location>
</feature>
<accession>D8UJR8</accession>
<dbReference type="GO" id="GO:0005524">
    <property type="term" value="F:ATP binding"/>
    <property type="evidence" value="ECO:0007669"/>
    <property type="project" value="UniProtKB-KW"/>
</dbReference>
<dbReference type="Pfam" id="PF00069">
    <property type="entry name" value="Pkinase"/>
    <property type="match status" value="1"/>
</dbReference>
<dbReference type="SMART" id="SM00220">
    <property type="entry name" value="S_TKc"/>
    <property type="match status" value="1"/>
</dbReference>
<evidence type="ECO:0000256" key="3">
    <source>
        <dbReference type="ARBA" id="ARBA00022741"/>
    </source>
</evidence>
<dbReference type="SUPFAM" id="SSF56112">
    <property type="entry name" value="Protein kinase-like (PK-like)"/>
    <property type="match status" value="1"/>
</dbReference>
<evidence type="ECO:0000313" key="10">
    <source>
        <dbReference type="EMBL" id="EFJ40040.1"/>
    </source>
</evidence>
<feature type="binding site" evidence="7">
    <location>
        <begin position="88"/>
        <end position="90"/>
    </location>
    <ligand>
        <name>ATP</name>
        <dbReference type="ChEBI" id="CHEBI:30616"/>
    </ligand>
</feature>
<protein>
    <recommendedName>
        <fullName evidence="9">Protein kinase domain-containing protein</fullName>
    </recommendedName>
</protein>
<dbReference type="InterPro" id="IPR030616">
    <property type="entry name" value="Aur-like"/>
</dbReference>
<proteinExistence type="predicted"/>
<dbReference type="AlphaFoldDB" id="D8UJR8"/>
<feature type="cross-link" description="Glycyl lysine isopeptide (Lys-Gly) (interchain with G-Cter in SUMO2)" evidence="8">
    <location>
        <position position="138"/>
    </location>
</feature>
<keyword evidence="4" id="KW-0418">Kinase</keyword>
<evidence type="ECO:0000256" key="7">
    <source>
        <dbReference type="PIRSR" id="PIRSR630616-2"/>
    </source>
</evidence>
<dbReference type="GeneID" id="9621186"/>
<keyword evidence="11" id="KW-1185">Reference proteome</keyword>
<feature type="binding site" evidence="7">
    <location>
        <position position="154"/>
    </location>
    <ligand>
        <name>ATP</name>
        <dbReference type="ChEBI" id="CHEBI:30616"/>
    </ligand>
</feature>
<dbReference type="InterPro" id="IPR008271">
    <property type="entry name" value="Ser/Thr_kinase_AS"/>
</dbReference>
<dbReference type="InterPro" id="IPR011009">
    <property type="entry name" value="Kinase-like_dom_sf"/>
</dbReference>
<keyword evidence="2" id="KW-0808">Transferase</keyword>
<dbReference type="GO" id="GO:0004674">
    <property type="term" value="F:protein serine/threonine kinase activity"/>
    <property type="evidence" value="ECO:0007669"/>
    <property type="project" value="UniProtKB-KW"/>
</dbReference>
<dbReference type="PROSITE" id="PS50011">
    <property type="entry name" value="PROTEIN_KINASE_DOM"/>
    <property type="match status" value="1"/>
</dbReference>
<feature type="binding site" evidence="7">
    <location>
        <begin position="140"/>
        <end position="141"/>
    </location>
    <ligand>
        <name>ATP</name>
        <dbReference type="ChEBI" id="CHEBI:30616"/>
    </ligand>
</feature>
<dbReference type="KEGG" id="vcn:VOLCADRAFT_100230"/>
<reference evidence="10 11" key="1">
    <citation type="journal article" date="2010" name="Science">
        <title>Genomic analysis of organismal complexity in the multicellular green alga Volvox carteri.</title>
        <authorList>
            <person name="Prochnik S.E."/>
            <person name="Umen J."/>
            <person name="Nedelcu A.M."/>
            <person name="Hallmann A."/>
            <person name="Miller S.M."/>
            <person name="Nishii I."/>
            <person name="Ferris P."/>
            <person name="Kuo A."/>
            <person name="Mitros T."/>
            <person name="Fritz-Laylin L.K."/>
            <person name="Hellsten U."/>
            <person name="Chapman J."/>
            <person name="Simakov O."/>
            <person name="Rensing S.A."/>
            <person name="Terry A."/>
            <person name="Pangilinan J."/>
            <person name="Kapitonov V."/>
            <person name="Jurka J."/>
            <person name="Salamov A."/>
            <person name="Shapiro H."/>
            <person name="Schmutz J."/>
            <person name="Grimwood J."/>
            <person name="Lindquist E."/>
            <person name="Lucas S."/>
            <person name="Grigoriev I.V."/>
            <person name="Schmitt R."/>
            <person name="Kirk D."/>
            <person name="Rokhsar D.S."/>
        </authorList>
    </citation>
    <scope>NUCLEOTIDE SEQUENCE [LARGE SCALE GENOMIC DNA]</scope>
    <source>
        <strain evidence="11">f. Nagariensis / Eve</strain>
    </source>
</reference>
<keyword evidence="1" id="KW-0723">Serine/threonine-protein kinase</keyword>
<dbReference type="RefSeq" id="XP_002958909.1">
    <property type="nucleotide sequence ID" value="XM_002958863.1"/>
</dbReference>
<dbReference type="InterPro" id="IPR000719">
    <property type="entry name" value="Prot_kinase_dom"/>
</dbReference>
<dbReference type="PANTHER" id="PTHR24350">
    <property type="entry name" value="SERINE/THREONINE-PROTEIN KINASE IAL-RELATED"/>
    <property type="match status" value="1"/>
</dbReference>
<evidence type="ECO:0000256" key="4">
    <source>
        <dbReference type="ARBA" id="ARBA00022777"/>
    </source>
</evidence>
<evidence type="ECO:0000313" key="11">
    <source>
        <dbReference type="Proteomes" id="UP000001058"/>
    </source>
</evidence>
<name>D8UJR8_VOLCA</name>
<dbReference type="InParanoid" id="D8UJR8"/>
<keyword evidence="3 7" id="KW-0547">Nucleotide-binding</keyword>